<dbReference type="OrthoDB" id="10252009at2759"/>
<evidence type="ECO:0000313" key="4">
    <source>
        <dbReference type="EMBL" id="JAC46866.1"/>
    </source>
</evidence>
<keyword evidence="1" id="KW-1133">Transmembrane helix</keyword>
<protein>
    <submittedName>
        <fullName evidence="4">Dual specificity protein phosphatase 19</fullName>
    </submittedName>
</protein>
<dbReference type="InterPro" id="IPR029021">
    <property type="entry name" value="Prot-tyrosine_phosphatase-like"/>
</dbReference>
<evidence type="ECO:0000256" key="1">
    <source>
        <dbReference type="SAM" id="Phobius"/>
    </source>
</evidence>
<proteinExistence type="predicted"/>
<accession>A0A034VU68</accession>
<name>A0A034VU68_BACDO</name>
<dbReference type="CDD" id="cd14498">
    <property type="entry name" value="DSP"/>
    <property type="match status" value="1"/>
</dbReference>
<dbReference type="PANTHER" id="PTHR46377">
    <property type="entry name" value="DUAL SPECIFICITY PROTEIN PHOSPHATASE 19"/>
    <property type="match status" value="1"/>
</dbReference>
<dbReference type="InterPro" id="IPR000340">
    <property type="entry name" value="Dual-sp_phosphatase_cat-dom"/>
</dbReference>
<dbReference type="SUPFAM" id="SSF52799">
    <property type="entry name" value="(Phosphotyrosine protein) phosphatases II"/>
    <property type="match status" value="1"/>
</dbReference>
<dbReference type="InterPro" id="IPR000387">
    <property type="entry name" value="Tyr_Pase_dom"/>
</dbReference>
<dbReference type="GO" id="GO:0008579">
    <property type="term" value="F:JUN kinase phosphatase activity"/>
    <property type="evidence" value="ECO:0007669"/>
    <property type="project" value="TreeGrafter"/>
</dbReference>
<sequence length="202" mass="22115">MKMSFLQQLQTKRKALKATATTVTTASGKRFIEANATTSTPIHQLPEQCYGFVVDTNPDTTPACILTDFLYLGSQDAVNSENISAYKLTHILSVGIETPHLVDEKVHTKFLPCLDLPETVLLERVIPAANQFIVDAALSRGRVLVHCNAGVSRAASIVIAYLILVCGMPFDVAYALVKSKRECIQPNIGFIKQLKQLKLDAV</sequence>
<keyword evidence="1" id="KW-0472">Membrane</keyword>
<dbReference type="PROSITE" id="PS50054">
    <property type="entry name" value="TYR_PHOSPHATASE_DUAL"/>
    <property type="match status" value="1"/>
</dbReference>
<dbReference type="PROSITE" id="PS50056">
    <property type="entry name" value="TYR_PHOSPHATASE_2"/>
    <property type="match status" value="1"/>
</dbReference>
<evidence type="ECO:0000259" key="3">
    <source>
        <dbReference type="PROSITE" id="PS50056"/>
    </source>
</evidence>
<dbReference type="InterPro" id="IPR020422">
    <property type="entry name" value="TYR_PHOSPHATASE_DUAL_dom"/>
</dbReference>
<dbReference type="Gene3D" id="3.90.190.10">
    <property type="entry name" value="Protein tyrosine phosphatase superfamily"/>
    <property type="match status" value="1"/>
</dbReference>
<dbReference type="EMBL" id="GAKP01012086">
    <property type="protein sequence ID" value="JAC46866.1"/>
    <property type="molecule type" value="Transcribed_RNA"/>
</dbReference>
<gene>
    <name evidence="4" type="primary">DUS19</name>
</gene>
<feature type="domain" description="Tyrosine-protein phosphatase" evidence="2">
    <location>
        <begin position="61"/>
        <end position="202"/>
    </location>
</feature>
<dbReference type="SMART" id="SM00195">
    <property type="entry name" value="DSPc"/>
    <property type="match status" value="1"/>
</dbReference>
<feature type="domain" description="Tyrosine specific protein phosphatases" evidence="3">
    <location>
        <begin position="123"/>
        <end position="181"/>
    </location>
</feature>
<dbReference type="PANTHER" id="PTHR46377:SF1">
    <property type="entry name" value="DUAL SPECIFICITY PROTEIN PHOSPHATASE 19"/>
    <property type="match status" value="1"/>
</dbReference>
<reference evidence="4" key="1">
    <citation type="journal article" date="2014" name="BMC Genomics">
        <title>Characterizing the developmental transcriptome of the oriental fruit fly, Bactrocera dorsalis (Diptera: Tephritidae) through comparative genomic analysis with Drosophila melanogaster utilizing modENCODE datasets.</title>
        <authorList>
            <person name="Geib S.M."/>
            <person name="Calla B."/>
            <person name="Hall B."/>
            <person name="Hou S."/>
            <person name="Manoukis N.C."/>
        </authorList>
    </citation>
    <scope>NUCLEOTIDE SEQUENCE</scope>
    <source>
        <strain evidence="4">Punador</strain>
    </source>
</reference>
<feature type="transmembrane region" description="Helical" evidence="1">
    <location>
        <begin position="154"/>
        <end position="177"/>
    </location>
</feature>
<dbReference type="AlphaFoldDB" id="A0A034VU68"/>
<evidence type="ECO:0000259" key="2">
    <source>
        <dbReference type="PROSITE" id="PS50054"/>
    </source>
</evidence>
<organism evidence="4">
    <name type="scientific">Bactrocera dorsalis</name>
    <name type="common">Oriental fruit fly</name>
    <name type="synonym">Dacus dorsalis</name>
    <dbReference type="NCBI Taxonomy" id="27457"/>
    <lineage>
        <taxon>Eukaryota</taxon>
        <taxon>Metazoa</taxon>
        <taxon>Ecdysozoa</taxon>
        <taxon>Arthropoda</taxon>
        <taxon>Hexapoda</taxon>
        <taxon>Insecta</taxon>
        <taxon>Pterygota</taxon>
        <taxon>Neoptera</taxon>
        <taxon>Endopterygota</taxon>
        <taxon>Diptera</taxon>
        <taxon>Brachycera</taxon>
        <taxon>Muscomorpha</taxon>
        <taxon>Tephritoidea</taxon>
        <taxon>Tephritidae</taxon>
        <taxon>Bactrocera</taxon>
        <taxon>Bactrocera</taxon>
    </lineage>
</organism>
<dbReference type="Pfam" id="PF00782">
    <property type="entry name" value="DSPc"/>
    <property type="match status" value="1"/>
</dbReference>
<keyword evidence="1" id="KW-0812">Transmembrane</keyword>
<dbReference type="GO" id="GO:0005737">
    <property type="term" value="C:cytoplasm"/>
    <property type="evidence" value="ECO:0007669"/>
    <property type="project" value="TreeGrafter"/>
</dbReference>